<dbReference type="STRING" id="743788.S8DIT2"/>
<dbReference type="Pfam" id="PF18803">
    <property type="entry name" value="CxC2"/>
    <property type="match status" value="1"/>
</dbReference>
<evidence type="ECO:0000313" key="3">
    <source>
        <dbReference type="Proteomes" id="UP000015241"/>
    </source>
</evidence>
<organism evidence="2 3">
    <name type="scientific">Fomitopsis schrenkii</name>
    <name type="common">Brown rot fungus</name>
    <dbReference type="NCBI Taxonomy" id="2126942"/>
    <lineage>
        <taxon>Eukaryota</taxon>
        <taxon>Fungi</taxon>
        <taxon>Dikarya</taxon>
        <taxon>Basidiomycota</taxon>
        <taxon>Agaricomycotina</taxon>
        <taxon>Agaricomycetes</taxon>
        <taxon>Polyporales</taxon>
        <taxon>Fomitopsis</taxon>
    </lineage>
</organism>
<accession>S8DIT2</accession>
<proteinExistence type="predicted"/>
<gene>
    <name evidence="2" type="ORF">FOMPIDRAFT_65001</name>
</gene>
<dbReference type="InterPro" id="IPR041457">
    <property type="entry name" value="CxC2_KDZ-assoc"/>
</dbReference>
<reference evidence="2 3" key="1">
    <citation type="journal article" date="2012" name="Science">
        <title>The Paleozoic origin of enzymatic lignin decomposition reconstructed from 31 fungal genomes.</title>
        <authorList>
            <person name="Floudas D."/>
            <person name="Binder M."/>
            <person name="Riley R."/>
            <person name="Barry K."/>
            <person name="Blanchette R.A."/>
            <person name="Henrissat B."/>
            <person name="Martinez A.T."/>
            <person name="Otillar R."/>
            <person name="Spatafora J.W."/>
            <person name="Yadav J.S."/>
            <person name="Aerts A."/>
            <person name="Benoit I."/>
            <person name="Boyd A."/>
            <person name="Carlson A."/>
            <person name="Copeland A."/>
            <person name="Coutinho P.M."/>
            <person name="de Vries R.P."/>
            <person name="Ferreira P."/>
            <person name="Findley K."/>
            <person name="Foster B."/>
            <person name="Gaskell J."/>
            <person name="Glotzer D."/>
            <person name="Gorecki P."/>
            <person name="Heitman J."/>
            <person name="Hesse C."/>
            <person name="Hori C."/>
            <person name="Igarashi K."/>
            <person name="Jurgens J.A."/>
            <person name="Kallen N."/>
            <person name="Kersten P."/>
            <person name="Kohler A."/>
            <person name="Kuees U."/>
            <person name="Kumar T.K.A."/>
            <person name="Kuo A."/>
            <person name="LaButti K."/>
            <person name="Larrondo L.F."/>
            <person name="Lindquist E."/>
            <person name="Ling A."/>
            <person name="Lombard V."/>
            <person name="Lucas S."/>
            <person name="Lundell T."/>
            <person name="Martin R."/>
            <person name="McLaughlin D.J."/>
            <person name="Morgenstern I."/>
            <person name="Morin E."/>
            <person name="Murat C."/>
            <person name="Nagy L.G."/>
            <person name="Nolan M."/>
            <person name="Ohm R.A."/>
            <person name="Patyshakuliyeva A."/>
            <person name="Rokas A."/>
            <person name="Ruiz-Duenas F.J."/>
            <person name="Sabat G."/>
            <person name="Salamov A."/>
            <person name="Samejima M."/>
            <person name="Schmutz J."/>
            <person name="Slot J.C."/>
            <person name="St John F."/>
            <person name="Stenlid J."/>
            <person name="Sun H."/>
            <person name="Sun S."/>
            <person name="Syed K."/>
            <person name="Tsang A."/>
            <person name="Wiebenga A."/>
            <person name="Young D."/>
            <person name="Pisabarro A."/>
            <person name="Eastwood D.C."/>
            <person name="Martin F."/>
            <person name="Cullen D."/>
            <person name="Grigoriev I.V."/>
            <person name="Hibbett D.S."/>
        </authorList>
    </citation>
    <scope>NUCLEOTIDE SEQUENCE</scope>
    <source>
        <strain evidence="3">FP-58527</strain>
    </source>
</reference>
<protein>
    <recommendedName>
        <fullName evidence="1">CxC2-like cysteine cluster KDZ transposase-associated domain-containing protein</fullName>
    </recommendedName>
</protein>
<name>S8DIT2_FOMSC</name>
<evidence type="ECO:0000313" key="2">
    <source>
        <dbReference type="EMBL" id="EPS93516.1"/>
    </source>
</evidence>
<feature type="domain" description="CxC2-like cysteine cluster KDZ transposase-associated" evidence="1">
    <location>
        <begin position="39"/>
        <end position="143"/>
    </location>
</feature>
<dbReference type="Proteomes" id="UP000015241">
    <property type="component" value="Unassembled WGS sequence"/>
</dbReference>
<feature type="non-terminal residue" evidence="2">
    <location>
        <position position="166"/>
    </location>
</feature>
<evidence type="ECO:0000259" key="1">
    <source>
        <dbReference type="Pfam" id="PF18803"/>
    </source>
</evidence>
<dbReference type="EMBL" id="KE504270">
    <property type="protein sequence ID" value="EPS93516.1"/>
    <property type="molecule type" value="Genomic_DNA"/>
</dbReference>
<sequence>MPGPIPEGAIPSGEGKFLSITFVLHASEATSGFYQRSTLTAAGLQIWIGHSGEHCPNASFSTSETLTVVDITGLHFLRVFWCQCVQSWDRAHQSLQMRLYPASVQAPRTAFTFRVLDDFLLSNKISGCPANSYYDRLRRLTNPTFPRKVPVSKLILNDVRFPVTFC</sequence>
<dbReference type="AlphaFoldDB" id="S8DIT2"/>
<dbReference type="InParanoid" id="S8DIT2"/>
<keyword evidence="3" id="KW-1185">Reference proteome</keyword>
<dbReference type="HOGENOM" id="CLU_003703_1_2_1"/>
<dbReference type="OrthoDB" id="2792342at2759"/>